<dbReference type="GO" id="GO:0016614">
    <property type="term" value="F:oxidoreductase activity, acting on CH-OH group of donors"/>
    <property type="evidence" value="ECO:0007669"/>
    <property type="project" value="UniProtKB-ARBA"/>
</dbReference>
<evidence type="ECO:0000256" key="1">
    <source>
        <dbReference type="ARBA" id="ARBA00006484"/>
    </source>
</evidence>
<dbReference type="InterPro" id="IPR002347">
    <property type="entry name" value="SDR_fam"/>
</dbReference>
<dbReference type="AlphaFoldDB" id="A0A8H6K509"/>
<sequence length="785" mass="87859">MSYIAPDYGDFVASTANDRTEANRTIRSLRRTCRALCKIASPLLAHTVSVQLRKASSKHLLQILRHPEIGPGVRCIRLQLPFYAKELADDFLVFAGYQFQKQEATVEKVLKSGGASGMEHPPYLDYKEMRYMVAEKLEQLSLISKGNTSDWLAKQKSFLLAAWHQYRDAYNEQEEAKKHVKKLAQKIAKRPHVIRLEIYDKLLSGVPEEPKALADLVNEKERFARMVQPLLWMDYTPLGDRSKIQVTGDTVDVMRDFLVSLGEKGARLKSLCVTVSVPKDYTRLRCDPGHVVHLERLVKGLKHFSFWGGRNARRRKNRPEGELESLKSLLDPLMSSNDLRQVGFRLDCVEAMDKTQTWHFNTLLDPRPWDHLRKLAISNASISVPEFVGFLEGKSLSLGLIYSWVVAGTWRVLLDAMRDMTDVRRPAASRLTLKTFHHCTGAEIINLDYGRWVEVFETQPRVKLPPSIARFLRNKAPTWMPNSTRQLINPLTRFDHLNLTFPEFGYPILHTDFEVRPDCGEESYVGHGRLEGRHALITGGDSGIGRAIAIAYAREGATVAINYLPEEEPDAQDLADFLAEEFPARPLIRIPGDLLNETFCTELVHEARRRLGGLDIVVNNAGYGGIQAGPGFRNISQHTTEQFDRVFKVNLYASFFITRAAVPLLPPGSSLLYTVSPLATTPLENALDYQASKAALRTLIQGVAMQVGSLGIRVNGVAPGLTYTPFPVANGDTVEDVVEFGRSLPLGRLTQPVELSPLYVSLADEALSYTSGSIFGGHGARSGVW</sequence>
<dbReference type="EMBL" id="WIGO01000183">
    <property type="protein sequence ID" value="KAF6824969.1"/>
    <property type="molecule type" value="Genomic_DNA"/>
</dbReference>
<proteinExistence type="inferred from homology"/>
<evidence type="ECO:0000256" key="2">
    <source>
        <dbReference type="ARBA" id="ARBA00023002"/>
    </source>
</evidence>
<keyword evidence="2" id="KW-0560">Oxidoreductase</keyword>
<dbReference type="InterPro" id="IPR036291">
    <property type="entry name" value="NAD(P)-bd_dom_sf"/>
</dbReference>
<gene>
    <name evidence="3" type="ORF">CPLU01_10569</name>
</gene>
<comment type="similarity">
    <text evidence="1">Belongs to the short-chain dehydrogenases/reductases (SDR) family.</text>
</comment>
<dbReference type="PANTHER" id="PTHR48107">
    <property type="entry name" value="NADPH-DEPENDENT ALDEHYDE REDUCTASE-LIKE PROTEIN, CHLOROPLASTIC-RELATED"/>
    <property type="match status" value="1"/>
</dbReference>
<dbReference type="SUPFAM" id="SSF51735">
    <property type="entry name" value="NAD(P)-binding Rossmann-fold domains"/>
    <property type="match status" value="1"/>
</dbReference>
<keyword evidence="4" id="KW-1185">Reference proteome</keyword>
<evidence type="ECO:0000313" key="3">
    <source>
        <dbReference type="EMBL" id="KAF6824969.1"/>
    </source>
</evidence>
<name>A0A8H6K509_9PEZI</name>
<protein>
    <submittedName>
        <fullName evidence="3">Short-chain dehydrogenase</fullName>
    </submittedName>
</protein>
<dbReference type="PRINTS" id="PR00081">
    <property type="entry name" value="GDHRDH"/>
</dbReference>
<comment type="caution">
    <text evidence="3">The sequence shown here is derived from an EMBL/GenBank/DDBJ whole genome shotgun (WGS) entry which is preliminary data.</text>
</comment>
<reference evidence="3" key="1">
    <citation type="journal article" date="2020" name="Phytopathology">
        <title>Genome Sequence Resources of Colletotrichum truncatum, C. plurivorum, C. musicola, and C. sojae: Four Species Pathogenic to Soybean (Glycine max).</title>
        <authorList>
            <person name="Rogerio F."/>
            <person name="Boufleur T.R."/>
            <person name="Ciampi-Guillardi M."/>
            <person name="Sukno S.A."/>
            <person name="Thon M.R."/>
            <person name="Massola Junior N.S."/>
            <person name="Baroncelli R."/>
        </authorList>
    </citation>
    <scope>NUCLEOTIDE SEQUENCE</scope>
    <source>
        <strain evidence="3">LFN00145</strain>
    </source>
</reference>
<dbReference type="PANTHER" id="PTHR48107:SF16">
    <property type="entry name" value="NADPH-DEPENDENT ALDEHYDE REDUCTASE 1, CHLOROPLASTIC"/>
    <property type="match status" value="1"/>
</dbReference>
<dbReference type="Gene3D" id="3.40.50.720">
    <property type="entry name" value="NAD(P)-binding Rossmann-like Domain"/>
    <property type="match status" value="1"/>
</dbReference>
<accession>A0A8H6K509</accession>
<evidence type="ECO:0000313" key="4">
    <source>
        <dbReference type="Proteomes" id="UP000654918"/>
    </source>
</evidence>
<dbReference type="Pfam" id="PF13561">
    <property type="entry name" value="adh_short_C2"/>
    <property type="match status" value="1"/>
</dbReference>
<dbReference type="Proteomes" id="UP000654918">
    <property type="component" value="Unassembled WGS sequence"/>
</dbReference>
<organism evidence="3 4">
    <name type="scientific">Colletotrichum plurivorum</name>
    <dbReference type="NCBI Taxonomy" id="2175906"/>
    <lineage>
        <taxon>Eukaryota</taxon>
        <taxon>Fungi</taxon>
        <taxon>Dikarya</taxon>
        <taxon>Ascomycota</taxon>
        <taxon>Pezizomycotina</taxon>
        <taxon>Sordariomycetes</taxon>
        <taxon>Hypocreomycetidae</taxon>
        <taxon>Glomerellales</taxon>
        <taxon>Glomerellaceae</taxon>
        <taxon>Colletotrichum</taxon>
        <taxon>Colletotrichum orchidearum species complex</taxon>
    </lineage>
</organism>